<evidence type="ECO:0000313" key="3">
    <source>
        <dbReference type="Proteomes" id="UP000283492"/>
    </source>
</evidence>
<dbReference type="InterPro" id="IPR035093">
    <property type="entry name" value="RelE/ParE_toxin_dom_sf"/>
</dbReference>
<gene>
    <name evidence="2" type="ORF">DW914_06760</name>
</gene>
<keyword evidence="1" id="KW-1277">Toxin-antitoxin system</keyword>
<dbReference type="RefSeq" id="WP_118580827.1">
    <property type="nucleotide sequence ID" value="NZ_CABJFX010000008.1"/>
</dbReference>
<dbReference type="InterPro" id="IPR052747">
    <property type="entry name" value="TA_system_RelE_toxin"/>
</dbReference>
<proteinExistence type="predicted"/>
<sequence>MQIEYSKTAVKFINKMDRPTKQRIKAAIEGLTEQPPKGDIKTLQGYTDGRKRLRVGKYRIIYNYLPNGEIEILYIMDIDSRGDIYK</sequence>
<organism evidence="2 3">
    <name type="scientific">Roseburia inulinivorans</name>
    <dbReference type="NCBI Taxonomy" id="360807"/>
    <lineage>
        <taxon>Bacteria</taxon>
        <taxon>Bacillati</taxon>
        <taxon>Bacillota</taxon>
        <taxon>Clostridia</taxon>
        <taxon>Lachnospirales</taxon>
        <taxon>Lachnospiraceae</taxon>
        <taxon>Roseburia</taxon>
    </lineage>
</organism>
<dbReference type="InterPro" id="IPR007712">
    <property type="entry name" value="RelE/ParE_toxin"/>
</dbReference>
<dbReference type="EMBL" id="QSFX01000008">
    <property type="protein sequence ID" value="RHA89915.1"/>
    <property type="molecule type" value="Genomic_DNA"/>
</dbReference>
<dbReference type="PANTHER" id="PTHR38813:SF1">
    <property type="entry name" value="TOXIN RELE1-RELATED"/>
    <property type="match status" value="1"/>
</dbReference>
<reference evidence="2 3" key="1">
    <citation type="submission" date="2018-08" db="EMBL/GenBank/DDBJ databases">
        <title>A genome reference for cultivated species of the human gut microbiota.</title>
        <authorList>
            <person name="Zou Y."/>
            <person name="Xue W."/>
            <person name="Luo G."/>
        </authorList>
    </citation>
    <scope>NUCLEOTIDE SEQUENCE [LARGE SCALE GENOMIC DNA]</scope>
    <source>
        <strain evidence="2 3">AM42-1AC</strain>
    </source>
</reference>
<dbReference type="PANTHER" id="PTHR38813">
    <property type="match status" value="1"/>
</dbReference>
<protein>
    <submittedName>
        <fullName evidence="2">Type II toxin-antitoxin system RelE/ParE family toxin</fullName>
    </submittedName>
</protein>
<accession>A0A413TY98</accession>
<comment type="caution">
    <text evidence="2">The sequence shown here is derived from an EMBL/GenBank/DDBJ whole genome shotgun (WGS) entry which is preliminary data.</text>
</comment>
<evidence type="ECO:0000256" key="1">
    <source>
        <dbReference type="ARBA" id="ARBA00022649"/>
    </source>
</evidence>
<dbReference type="AlphaFoldDB" id="A0A413TY98"/>
<evidence type="ECO:0000313" key="2">
    <source>
        <dbReference type="EMBL" id="RHA89915.1"/>
    </source>
</evidence>
<dbReference type="SUPFAM" id="SSF143011">
    <property type="entry name" value="RelE-like"/>
    <property type="match status" value="1"/>
</dbReference>
<dbReference type="Gene3D" id="3.30.2310.20">
    <property type="entry name" value="RelE-like"/>
    <property type="match status" value="1"/>
</dbReference>
<name>A0A413TY98_9FIRM</name>
<dbReference type="Proteomes" id="UP000283492">
    <property type="component" value="Unassembled WGS sequence"/>
</dbReference>
<dbReference type="Pfam" id="PF05016">
    <property type="entry name" value="ParE_toxin"/>
    <property type="match status" value="1"/>
</dbReference>